<protein>
    <submittedName>
        <fullName evidence="2">Uncharacterized protein</fullName>
    </submittedName>
</protein>
<dbReference type="Proteomes" id="UP000531561">
    <property type="component" value="Unassembled WGS sequence"/>
</dbReference>
<evidence type="ECO:0000256" key="1">
    <source>
        <dbReference type="SAM" id="MobiDB-lite"/>
    </source>
</evidence>
<accession>A0A8H6AXU0</accession>
<comment type="caution">
    <text evidence="2">The sequence shown here is derived from an EMBL/GenBank/DDBJ whole genome shotgun (WGS) entry which is preliminary data.</text>
</comment>
<feature type="compositionally biased region" description="Basic and acidic residues" evidence="1">
    <location>
        <begin position="224"/>
        <end position="235"/>
    </location>
</feature>
<dbReference type="EMBL" id="JABFCT010000005">
    <property type="protein sequence ID" value="KAF5875783.1"/>
    <property type="molecule type" value="Genomic_DNA"/>
</dbReference>
<organism evidence="2 3">
    <name type="scientific">Botrytis fragariae</name>
    <dbReference type="NCBI Taxonomy" id="1964551"/>
    <lineage>
        <taxon>Eukaryota</taxon>
        <taxon>Fungi</taxon>
        <taxon>Dikarya</taxon>
        <taxon>Ascomycota</taxon>
        <taxon>Pezizomycotina</taxon>
        <taxon>Leotiomycetes</taxon>
        <taxon>Helotiales</taxon>
        <taxon>Sclerotiniaceae</taxon>
        <taxon>Botrytis</taxon>
    </lineage>
</organism>
<name>A0A8H6AXU0_9HELO</name>
<feature type="region of interest" description="Disordered" evidence="1">
    <location>
        <begin position="211"/>
        <end position="245"/>
    </location>
</feature>
<gene>
    <name evidence="2" type="ORF">Bfra_011545</name>
</gene>
<dbReference type="AlphaFoldDB" id="A0A8H6AXU0"/>
<sequence length="245" mass="28706">MEGRQAEAIRKQAVQRILLNYGDYVADRCLTYKQSAQWDRKYSAKYWSEIHEIIESEKEMKAKARSLLQAPPSTPMLSHLAMLALDPKVPVADILWDISAYTERNKLCHTDIAIMVKQGNWMKLAQRTQIDYENVDALLPDEYRDWILPLKSAIKQFQDKYFSEIKIERTLHITGGFEIRDYKLNTKADDTRRAQEEVAFEVALNRKKKAEDQRQLKKERKQVRRELRASKDLERVSSTGNSRLS</sequence>
<dbReference type="RefSeq" id="XP_037194729.1">
    <property type="nucleotide sequence ID" value="XM_037341872.1"/>
</dbReference>
<reference evidence="2 3" key="1">
    <citation type="journal article" date="2020" name="Phytopathology">
        <title>A high-quality genome resource of Botrytis fragariae, a new and rapidly spreading fungal pathogen causing strawberry gray mold in the U.S.A.</title>
        <authorList>
            <person name="Wu Y."/>
            <person name="Saski C.A."/>
            <person name="Schnabel G."/>
            <person name="Xiao S."/>
            <person name="Hu M."/>
        </authorList>
    </citation>
    <scope>NUCLEOTIDE SEQUENCE [LARGE SCALE GENOMIC DNA]</scope>
    <source>
        <strain evidence="2 3">BVB16</strain>
    </source>
</reference>
<evidence type="ECO:0000313" key="3">
    <source>
        <dbReference type="Proteomes" id="UP000531561"/>
    </source>
</evidence>
<dbReference type="OrthoDB" id="10428287at2759"/>
<feature type="compositionally biased region" description="Polar residues" evidence="1">
    <location>
        <begin position="236"/>
        <end position="245"/>
    </location>
</feature>
<dbReference type="GeneID" id="59265564"/>
<evidence type="ECO:0000313" key="2">
    <source>
        <dbReference type="EMBL" id="KAF5875783.1"/>
    </source>
</evidence>
<keyword evidence="3" id="KW-1185">Reference proteome</keyword>
<proteinExistence type="predicted"/>